<evidence type="ECO:0000313" key="6">
    <source>
        <dbReference type="EMBL" id="KCZ71808.1"/>
    </source>
</evidence>
<protein>
    <recommendedName>
        <fullName evidence="8">DUF86 domain-containing protein</fullName>
    </recommendedName>
</protein>
<sequence length="135" mass="15368">MELNEDRKSRYHSKIGYILEKMYSLPDNTAVLDELEIDGVLYRVQTSIEAAMDLAAMLVRDIGIEVGDDYDNIETLKEKKVIGAELAEELKRLNGMRNAIVHKYGGVNTELILQNLEIIKETLQIFVEIIEGELI</sequence>
<dbReference type="GO" id="GO:0110001">
    <property type="term" value="C:toxin-antitoxin complex"/>
    <property type="evidence" value="ECO:0007669"/>
    <property type="project" value="InterPro"/>
</dbReference>
<organism evidence="6 7">
    <name type="scientific">Candidatus Methanoperedens nitratireducens</name>
    <dbReference type="NCBI Taxonomy" id="1392998"/>
    <lineage>
        <taxon>Archaea</taxon>
        <taxon>Methanobacteriati</taxon>
        <taxon>Methanobacteriota</taxon>
        <taxon>Stenosarchaea group</taxon>
        <taxon>Methanomicrobia</taxon>
        <taxon>Methanosarcinales</taxon>
        <taxon>ANME-2 cluster</taxon>
        <taxon>Candidatus Methanoperedentaceae</taxon>
        <taxon>Candidatus Methanoperedens</taxon>
    </lineage>
</organism>
<keyword evidence="1" id="KW-0597">Phosphoprotein</keyword>
<dbReference type="Pfam" id="PF01934">
    <property type="entry name" value="HepT-like"/>
    <property type="match status" value="1"/>
</dbReference>
<dbReference type="InterPro" id="IPR008201">
    <property type="entry name" value="HepT-like"/>
</dbReference>
<dbReference type="EMBL" id="JMIY01000004">
    <property type="protein sequence ID" value="KCZ71808.1"/>
    <property type="molecule type" value="Genomic_DNA"/>
</dbReference>
<keyword evidence="7" id="KW-1185">Reference proteome</keyword>
<dbReference type="Proteomes" id="UP000027153">
    <property type="component" value="Unassembled WGS sequence"/>
</dbReference>
<gene>
    <name evidence="6" type="ORF">ANME2D_01863</name>
</gene>
<dbReference type="RefSeq" id="WP_052368748.1">
    <property type="nucleotide sequence ID" value="NZ_JMIY01000004.1"/>
</dbReference>
<name>A0A062V5D3_9EURY</name>
<reference evidence="6 7" key="1">
    <citation type="journal article" date="2013" name="Nature">
        <title>Anaerobic oxidation of methane coupled to nitrate reduction in a novel archaeal lineage.</title>
        <authorList>
            <person name="Haroon M.F."/>
            <person name="Hu S."/>
            <person name="Shi Y."/>
            <person name="Imelfort M."/>
            <person name="Keller J."/>
            <person name="Hugenholtz P."/>
            <person name="Yuan Z."/>
            <person name="Tyson G.W."/>
        </authorList>
    </citation>
    <scope>NUCLEOTIDE SEQUENCE [LARGE SCALE GENOMIC DNA]</scope>
    <source>
        <strain evidence="6 7">ANME-2d</strain>
    </source>
</reference>
<dbReference type="InterPro" id="IPR052379">
    <property type="entry name" value="Type_VII_TA_RNase"/>
</dbReference>
<dbReference type="AlphaFoldDB" id="A0A062V5D3"/>
<comment type="similarity">
    <text evidence="5">Belongs to the HepT RNase toxin family.</text>
</comment>
<keyword evidence="2" id="KW-1277">Toxin-antitoxin system</keyword>
<proteinExistence type="inferred from homology"/>
<evidence type="ECO:0000256" key="1">
    <source>
        <dbReference type="ARBA" id="ARBA00022553"/>
    </source>
</evidence>
<evidence type="ECO:0008006" key="8">
    <source>
        <dbReference type="Google" id="ProtNLM"/>
    </source>
</evidence>
<evidence type="ECO:0000256" key="4">
    <source>
        <dbReference type="ARBA" id="ARBA00022801"/>
    </source>
</evidence>
<dbReference type="GO" id="GO:0004540">
    <property type="term" value="F:RNA nuclease activity"/>
    <property type="evidence" value="ECO:0007669"/>
    <property type="project" value="InterPro"/>
</dbReference>
<dbReference type="Gene3D" id="1.20.120.580">
    <property type="entry name" value="bsu32300-like"/>
    <property type="match status" value="1"/>
</dbReference>
<accession>A0A062V5D3</accession>
<dbReference type="PANTHER" id="PTHR33397">
    <property type="entry name" value="UPF0331 PROTEIN YUTE"/>
    <property type="match status" value="1"/>
</dbReference>
<dbReference type="PANTHER" id="PTHR33397:SF5">
    <property type="entry name" value="RNASE YUTE-RELATED"/>
    <property type="match status" value="1"/>
</dbReference>
<keyword evidence="3" id="KW-0540">Nuclease</keyword>
<evidence type="ECO:0000256" key="2">
    <source>
        <dbReference type="ARBA" id="ARBA00022649"/>
    </source>
</evidence>
<dbReference type="GO" id="GO:0016787">
    <property type="term" value="F:hydrolase activity"/>
    <property type="evidence" value="ECO:0007669"/>
    <property type="project" value="UniProtKB-KW"/>
</dbReference>
<keyword evidence="4" id="KW-0378">Hydrolase</keyword>
<dbReference type="SUPFAM" id="SSF81593">
    <property type="entry name" value="Nucleotidyltransferase substrate binding subunit/domain"/>
    <property type="match status" value="1"/>
</dbReference>
<evidence type="ECO:0000256" key="3">
    <source>
        <dbReference type="ARBA" id="ARBA00022722"/>
    </source>
</evidence>
<dbReference type="OrthoDB" id="105549at2157"/>
<dbReference type="NCBIfam" id="NF047751">
    <property type="entry name" value="HepT_toxin"/>
    <property type="match status" value="1"/>
</dbReference>
<comment type="caution">
    <text evidence="6">The sequence shown here is derived from an EMBL/GenBank/DDBJ whole genome shotgun (WGS) entry which is preliminary data.</text>
</comment>
<evidence type="ECO:0000256" key="5">
    <source>
        <dbReference type="ARBA" id="ARBA00024207"/>
    </source>
</evidence>
<dbReference type="InterPro" id="IPR037038">
    <property type="entry name" value="HepT-like_sf"/>
</dbReference>
<evidence type="ECO:0000313" key="7">
    <source>
        <dbReference type="Proteomes" id="UP000027153"/>
    </source>
</evidence>